<reference evidence="3" key="1">
    <citation type="submission" date="2020-08" db="EMBL/GenBank/DDBJ databases">
        <title>Genomic insights into the carbon and energy metabolism of the first obligate autotrophic acetogenic bacterium Aceticella autotrophica gen. nov., sp. nov.</title>
        <authorList>
            <person name="Toshchakov S.V."/>
            <person name="Elcheninov A.G."/>
            <person name="Kublanov I.V."/>
            <person name="Frolov E.N."/>
            <person name="Lebedinsky A.V."/>
        </authorList>
    </citation>
    <scope>NUCLEOTIDE SEQUENCE</scope>
    <source>
        <strain evidence="3">3443-3Ac</strain>
    </source>
</reference>
<evidence type="ECO:0000313" key="3">
    <source>
        <dbReference type="EMBL" id="QSZ26622.1"/>
    </source>
</evidence>
<dbReference type="Pfam" id="PF02517">
    <property type="entry name" value="Rce1-like"/>
    <property type="match status" value="1"/>
</dbReference>
<feature type="domain" description="CAAX prenyl protease 2/Lysostaphin resistance protein A-like" evidence="2">
    <location>
        <begin position="3"/>
        <end position="87"/>
    </location>
</feature>
<dbReference type="KEGG" id="aaut:ACETAC_06820"/>
<dbReference type="InterPro" id="IPR052710">
    <property type="entry name" value="CAAX_protease"/>
</dbReference>
<keyword evidence="1" id="KW-1133">Transmembrane helix</keyword>
<keyword evidence="1" id="KW-0812">Transmembrane</keyword>
<keyword evidence="4" id="KW-1185">Reference proteome</keyword>
<keyword evidence="3" id="KW-0645">Protease</keyword>
<evidence type="ECO:0000256" key="1">
    <source>
        <dbReference type="SAM" id="Phobius"/>
    </source>
</evidence>
<dbReference type="GO" id="GO:0008237">
    <property type="term" value="F:metallopeptidase activity"/>
    <property type="evidence" value="ECO:0007669"/>
    <property type="project" value="UniProtKB-KW"/>
</dbReference>
<dbReference type="AlphaFoldDB" id="A0A974Y4D1"/>
<keyword evidence="3" id="KW-0378">Hydrolase</keyword>
<proteinExistence type="predicted"/>
<dbReference type="GO" id="GO:0004175">
    <property type="term" value="F:endopeptidase activity"/>
    <property type="evidence" value="ECO:0007669"/>
    <property type="project" value="UniProtKB-ARBA"/>
</dbReference>
<sequence length="92" mass="10449">MVLHNFAVGLSEEILVRGVILKELKKIFNVYYSIVIDALIFAFVFHANDNIEINLFIRFPLGLILGLIATRAKSIHPCVLLHWSYNIAVVLI</sequence>
<keyword evidence="3" id="KW-0482">Metalloprotease</keyword>
<dbReference type="Proteomes" id="UP000671913">
    <property type="component" value="Chromosome"/>
</dbReference>
<dbReference type="EMBL" id="CP060096">
    <property type="protein sequence ID" value="QSZ26622.1"/>
    <property type="molecule type" value="Genomic_DNA"/>
</dbReference>
<gene>
    <name evidence="3" type="ORF">ACETAC_06820</name>
</gene>
<accession>A0A974Y4D1</accession>
<name>A0A974Y4D1_9THEO</name>
<keyword evidence="1" id="KW-0472">Membrane</keyword>
<evidence type="ECO:0000313" key="4">
    <source>
        <dbReference type="Proteomes" id="UP000671913"/>
    </source>
</evidence>
<evidence type="ECO:0000259" key="2">
    <source>
        <dbReference type="Pfam" id="PF02517"/>
    </source>
</evidence>
<feature type="transmembrane region" description="Helical" evidence="1">
    <location>
        <begin position="27"/>
        <end position="47"/>
    </location>
</feature>
<dbReference type="PANTHER" id="PTHR36435:SF1">
    <property type="entry name" value="CAAX AMINO TERMINAL PROTEASE FAMILY PROTEIN"/>
    <property type="match status" value="1"/>
</dbReference>
<protein>
    <submittedName>
        <fullName evidence="3">CPBP family intramembrane metalloprotease</fullName>
    </submittedName>
</protein>
<organism evidence="3 4">
    <name type="scientific">Aceticella autotrophica</name>
    <dbReference type="NCBI Taxonomy" id="2755338"/>
    <lineage>
        <taxon>Bacteria</taxon>
        <taxon>Bacillati</taxon>
        <taxon>Bacillota</taxon>
        <taxon>Clostridia</taxon>
        <taxon>Thermoanaerobacterales</taxon>
        <taxon>Thermoanaerobacteraceae</taxon>
        <taxon>Aceticella</taxon>
    </lineage>
</organism>
<dbReference type="PANTHER" id="PTHR36435">
    <property type="entry name" value="SLR1288 PROTEIN"/>
    <property type="match status" value="1"/>
</dbReference>
<dbReference type="GO" id="GO:0080120">
    <property type="term" value="P:CAAX-box protein maturation"/>
    <property type="evidence" value="ECO:0007669"/>
    <property type="project" value="UniProtKB-ARBA"/>
</dbReference>
<dbReference type="InterPro" id="IPR003675">
    <property type="entry name" value="Rce1/LyrA-like_dom"/>
</dbReference>